<dbReference type="STRING" id="28181.BEN30_09315"/>
<evidence type="ECO:0000256" key="1">
    <source>
        <dbReference type="ARBA" id="ARBA00000085"/>
    </source>
</evidence>
<comment type="catalytic activity">
    <reaction evidence="1">
        <text>ATP + protein L-histidine = ADP + protein N-phospho-L-histidine.</text>
        <dbReference type="EC" id="2.7.13.3"/>
    </reaction>
</comment>
<dbReference type="InterPro" id="IPR000014">
    <property type="entry name" value="PAS"/>
</dbReference>
<feature type="domain" description="PAC" evidence="4">
    <location>
        <begin position="166"/>
        <end position="218"/>
    </location>
</feature>
<dbReference type="SMART" id="SM00091">
    <property type="entry name" value="PAS"/>
    <property type="match status" value="2"/>
</dbReference>
<dbReference type="InterPro" id="IPR003661">
    <property type="entry name" value="HisK_dim/P_dom"/>
</dbReference>
<feature type="domain" description="EAL" evidence="5">
    <location>
        <begin position="521"/>
        <end position="775"/>
    </location>
</feature>
<dbReference type="RefSeq" id="WP_069957761.1">
    <property type="nucleotide sequence ID" value="NZ_MCGG01000021.1"/>
</dbReference>
<dbReference type="Gene3D" id="1.10.287.130">
    <property type="match status" value="1"/>
</dbReference>
<dbReference type="AlphaFoldDB" id="A0A1E5Q977"/>
<dbReference type="CDD" id="cd01949">
    <property type="entry name" value="GGDEF"/>
    <property type="match status" value="1"/>
</dbReference>
<feature type="domain" description="PAS" evidence="3">
    <location>
        <begin position="219"/>
        <end position="263"/>
    </location>
</feature>
<name>A0A1E5Q977_9PROT</name>
<dbReference type="SUPFAM" id="SSF55785">
    <property type="entry name" value="PYP-like sensor domain (PAS domain)"/>
    <property type="match status" value="2"/>
</dbReference>
<dbReference type="SMART" id="SM00267">
    <property type="entry name" value="GGDEF"/>
    <property type="match status" value="1"/>
</dbReference>
<dbReference type="CDD" id="cd00082">
    <property type="entry name" value="HisKA"/>
    <property type="match status" value="1"/>
</dbReference>
<dbReference type="InterPro" id="IPR052155">
    <property type="entry name" value="Biofilm_reg_signaling"/>
</dbReference>
<dbReference type="InterPro" id="IPR001610">
    <property type="entry name" value="PAC"/>
</dbReference>
<dbReference type="InterPro" id="IPR000160">
    <property type="entry name" value="GGDEF_dom"/>
</dbReference>
<dbReference type="EMBL" id="MCGG01000021">
    <property type="protein sequence ID" value="OEJ67608.1"/>
    <property type="molecule type" value="Genomic_DNA"/>
</dbReference>
<dbReference type="OrthoDB" id="7251575at2"/>
<evidence type="ECO:0000259" key="5">
    <source>
        <dbReference type="PROSITE" id="PS50883"/>
    </source>
</evidence>
<dbReference type="InterPro" id="IPR000700">
    <property type="entry name" value="PAS-assoc_C"/>
</dbReference>
<dbReference type="InterPro" id="IPR001633">
    <property type="entry name" value="EAL_dom"/>
</dbReference>
<dbReference type="SUPFAM" id="SSF47384">
    <property type="entry name" value="Homodimeric domain of signal transducing histidine kinase"/>
    <property type="match status" value="1"/>
</dbReference>
<dbReference type="Pfam" id="PF13426">
    <property type="entry name" value="PAS_9"/>
    <property type="match status" value="1"/>
</dbReference>
<dbReference type="InterPro" id="IPR029787">
    <property type="entry name" value="Nucleotide_cyclase"/>
</dbReference>
<dbReference type="PROSITE" id="PS50887">
    <property type="entry name" value="GGDEF"/>
    <property type="match status" value="1"/>
</dbReference>
<gene>
    <name evidence="7" type="ORF">BEN30_09315</name>
</gene>
<dbReference type="InterPro" id="IPR035919">
    <property type="entry name" value="EAL_sf"/>
</dbReference>
<dbReference type="SMART" id="SM00052">
    <property type="entry name" value="EAL"/>
    <property type="match status" value="1"/>
</dbReference>
<dbReference type="Pfam" id="PF00512">
    <property type="entry name" value="HisKA"/>
    <property type="match status" value="1"/>
</dbReference>
<dbReference type="SMART" id="SM00388">
    <property type="entry name" value="HisKA"/>
    <property type="match status" value="1"/>
</dbReference>
<dbReference type="Pfam" id="PF00563">
    <property type="entry name" value="EAL"/>
    <property type="match status" value="1"/>
</dbReference>
<dbReference type="PROSITE" id="PS50883">
    <property type="entry name" value="EAL"/>
    <property type="match status" value="1"/>
</dbReference>
<organism evidence="7 8">
    <name type="scientific">Magnetovibrio blakemorei</name>
    <dbReference type="NCBI Taxonomy" id="28181"/>
    <lineage>
        <taxon>Bacteria</taxon>
        <taxon>Pseudomonadati</taxon>
        <taxon>Pseudomonadota</taxon>
        <taxon>Alphaproteobacteria</taxon>
        <taxon>Rhodospirillales</taxon>
        <taxon>Magnetovibrionaceae</taxon>
        <taxon>Magnetovibrio</taxon>
    </lineage>
</organism>
<dbReference type="Proteomes" id="UP000095347">
    <property type="component" value="Unassembled WGS sequence"/>
</dbReference>
<dbReference type="SUPFAM" id="SSF141868">
    <property type="entry name" value="EAL domain-like"/>
    <property type="match status" value="1"/>
</dbReference>
<dbReference type="NCBIfam" id="TIGR00229">
    <property type="entry name" value="sensory_box"/>
    <property type="match status" value="2"/>
</dbReference>
<dbReference type="SUPFAM" id="SSF55073">
    <property type="entry name" value="Nucleotide cyclase"/>
    <property type="match status" value="1"/>
</dbReference>
<dbReference type="PANTHER" id="PTHR44757:SF2">
    <property type="entry name" value="BIOFILM ARCHITECTURE MAINTENANCE PROTEIN MBAA"/>
    <property type="match status" value="1"/>
</dbReference>
<dbReference type="CDD" id="cd00130">
    <property type="entry name" value="PAS"/>
    <property type="match status" value="2"/>
</dbReference>
<dbReference type="CDD" id="cd01948">
    <property type="entry name" value="EAL"/>
    <property type="match status" value="1"/>
</dbReference>
<dbReference type="InterPro" id="IPR013656">
    <property type="entry name" value="PAS_4"/>
</dbReference>
<dbReference type="GO" id="GO:0000155">
    <property type="term" value="F:phosphorelay sensor kinase activity"/>
    <property type="evidence" value="ECO:0007669"/>
    <property type="project" value="InterPro"/>
</dbReference>
<feature type="domain" description="GGDEF" evidence="6">
    <location>
        <begin position="379"/>
        <end position="512"/>
    </location>
</feature>
<dbReference type="Gene3D" id="3.20.20.450">
    <property type="entry name" value="EAL domain"/>
    <property type="match status" value="1"/>
</dbReference>
<sequence length="789" mass="87184">MSQDKDKSSNAVAAPFGDADAQEGRGILRTLSHEMRTPLNNIIGFAEMMSGEMLGPMSPPQYREYAEDIRKSGQSVLDLLNELLEDRRYETLARSDDHHASLIDLAPDLIAICSADGAIQVLNPAGCALLSVDQEKAQLHALNDFIHPDFASLLDNHFADILKEKRRTTMKMMADDGREVDVELAASVYEEVDGAIRRVMLVARDVTEKNRRLREIMEREEYLRTIMETTVDGLITLNEMGIIETANPAAEAIFGFDLGGLTGVGITNLIPDTRGRRQADAATVLKTLQMDLSDSKSGREVSGVRSDGAGFPLEVSLSDFNLRGRRHYIAVVRDITERKKAEDKLMFLATRDPLTHLPNRYLFTERLSESTVNADQSGLKTALLFIDLDNFKHINDAMGHAAGDVVLQLAGKRLESCVRGQDTVARLSGDEFTVILESVCENQEVEAVATRMLRALSQPFHVDGKELYSSGSIGIVIYPDSCDNVDDLLKNVYTASHHAKKQGRNNYQFYSSTLSANALRRMAVEHGLRHALENDEFQIAYQAKVNLSTGRIVGAEALARWTNPDLGSVSPVEFVPVSEETGLIVPIGDWILVNSCRQAKEWMDRGLDNVSVSVNLSVRQFRQGNLAQRVQEVLEETGLPSEMLDLELTESMLVENAEETVRVLEELKALGVSLSIDDFGTGYSSLSYLTKFPLDSLKVDRSFVTGLPDNPDAVTMAKAIINMAQNLGLKIIAEGVETERQSTFLHALGSDIGQGYLFSRPIPFEDFIRLAGGNVTPFPIDQARKPYVV</sequence>
<proteinExistence type="predicted"/>
<dbReference type="PANTHER" id="PTHR44757">
    <property type="entry name" value="DIGUANYLATE CYCLASE DGCP"/>
    <property type="match status" value="1"/>
</dbReference>
<protein>
    <recommendedName>
        <fullName evidence="2">histidine kinase</fullName>
        <ecNumber evidence="2">2.7.13.3</ecNumber>
    </recommendedName>
</protein>
<comment type="caution">
    <text evidence="7">The sequence shown here is derived from an EMBL/GenBank/DDBJ whole genome shotgun (WGS) entry which is preliminary data.</text>
</comment>
<keyword evidence="8" id="KW-1185">Reference proteome</keyword>
<dbReference type="FunFam" id="3.20.20.450:FF:000001">
    <property type="entry name" value="Cyclic di-GMP phosphodiesterase yahA"/>
    <property type="match status" value="1"/>
</dbReference>
<dbReference type="Pfam" id="PF08448">
    <property type="entry name" value="PAS_4"/>
    <property type="match status" value="1"/>
</dbReference>
<dbReference type="Pfam" id="PF00990">
    <property type="entry name" value="GGDEF"/>
    <property type="match status" value="1"/>
</dbReference>
<dbReference type="NCBIfam" id="TIGR00254">
    <property type="entry name" value="GGDEF"/>
    <property type="match status" value="1"/>
</dbReference>
<evidence type="ECO:0000259" key="3">
    <source>
        <dbReference type="PROSITE" id="PS50112"/>
    </source>
</evidence>
<dbReference type="SMART" id="SM00086">
    <property type="entry name" value="PAC"/>
    <property type="match status" value="2"/>
</dbReference>
<dbReference type="InterPro" id="IPR035965">
    <property type="entry name" value="PAS-like_dom_sf"/>
</dbReference>
<evidence type="ECO:0000259" key="4">
    <source>
        <dbReference type="PROSITE" id="PS50113"/>
    </source>
</evidence>
<reference evidence="8" key="1">
    <citation type="submission" date="2016-07" db="EMBL/GenBank/DDBJ databases">
        <authorList>
            <person name="Florea S."/>
            <person name="Webb J.S."/>
            <person name="Jaromczyk J."/>
            <person name="Schardl C.L."/>
        </authorList>
    </citation>
    <scope>NUCLEOTIDE SEQUENCE [LARGE SCALE GENOMIC DNA]</scope>
    <source>
        <strain evidence="8">MV-1</strain>
    </source>
</reference>
<feature type="domain" description="PAC" evidence="4">
    <location>
        <begin position="297"/>
        <end position="347"/>
    </location>
</feature>
<accession>A0A1E5Q977</accession>
<evidence type="ECO:0000256" key="2">
    <source>
        <dbReference type="ARBA" id="ARBA00012438"/>
    </source>
</evidence>
<evidence type="ECO:0000313" key="8">
    <source>
        <dbReference type="Proteomes" id="UP000095347"/>
    </source>
</evidence>
<evidence type="ECO:0000313" key="7">
    <source>
        <dbReference type="EMBL" id="OEJ67608.1"/>
    </source>
</evidence>
<dbReference type="Gene3D" id="3.30.450.20">
    <property type="entry name" value="PAS domain"/>
    <property type="match status" value="2"/>
</dbReference>
<evidence type="ECO:0000259" key="6">
    <source>
        <dbReference type="PROSITE" id="PS50887"/>
    </source>
</evidence>
<dbReference type="PROSITE" id="PS50113">
    <property type="entry name" value="PAC"/>
    <property type="match status" value="2"/>
</dbReference>
<dbReference type="EC" id="2.7.13.3" evidence="2"/>
<dbReference type="InterPro" id="IPR043128">
    <property type="entry name" value="Rev_trsase/Diguanyl_cyclase"/>
</dbReference>
<dbReference type="PROSITE" id="PS50112">
    <property type="entry name" value="PAS"/>
    <property type="match status" value="1"/>
</dbReference>
<dbReference type="Gene3D" id="3.30.70.270">
    <property type="match status" value="1"/>
</dbReference>
<dbReference type="InterPro" id="IPR036097">
    <property type="entry name" value="HisK_dim/P_sf"/>
</dbReference>